<comment type="similarity">
    <text evidence="2">Belongs to the RecA family. RAD51 subfamily.</text>
</comment>
<dbReference type="Pfam" id="PF08423">
    <property type="entry name" value="Rad51"/>
    <property type="match status" value="1"/>
</dbReference>
<dbReference type="GO" id="GO:0005815">
    <property type="term" value="C:microtubule organizing center"/>
    <property type="evidence" value="ECO:0007669"/>
    <property type="project" value="TreeGrafter"/>
</dbReference>
<dbReference type="GO" id="GO:0005657">
    <property type="term" value="C:replication fork"/>
    <property type="evidence" value="ECO:0007669"/>
    <property type="project" value="TreeGrafter"/>
</dbReference>
<keyword evidence="6" id="KW-0238">DNA-binding</keyword>
<keyword evidence="3" id="KW-0547">Nucleotide-binding</keyword>
<dbReference type="Gene3D" id="3.40.50.300">
    <property type="entry name" value="P-loop containing nucleotide triphosphate hydrolases"/>
    <property type="match status" value="1"/>
</dbReference>
<dbReference type="SUPFAM" id="SSF52540">
    <property type="entry name" value="P-loop containing nucleoside triphosphate hydrolases"/>
    <property type="match status" value="1"/>
</dbReference>
<keyword evidence="4" id="KW-0227">DNA damage</keyword>
<organism evidence="11 12">
    <name type="scientific">Aromia moschata</name>
    <dbReference type="NCBI Taxonomy" id="1265417"/>
    <lineage>
        <taxon>Eukaryota</taxon>
        <taxon>Metazoa</taxon>
        <taxon>Ecdysozoa</taxon>
        <taxon>Arthropoda</taxon>
        <taxon>Hexapoda</taxon>
        <taxon>Insecta</taxon>
        <taxon>Pterygota</taxon>
        <taxon>Neoptera</taxon>
        <taxon>Endopterygota</taxon>
        <taxon>Coleoptera</taxon>
        <taxon>Polyphaga</taxon>
        <taxon>Cucujiformia</taxon>
        <taxon>Chrysomeloidea</taxon>
        <taxon>Cerambycidae</taxon>
        <taxon>Cerambycinae</taxon>
        <taxon>Callichromatini</taxon>
        <taxon>Aromia</taxon>
    </lineage>
</organism>
<dbReference type="GO" id="GO:0000400">
    <property type="term" value="F:four-way junction DNA binding"/>
    <property type="evidence" value="ECO:0007669"/>
    <property type="project" value="TreeGrafter"/>
</dbReference>
<evidence type="ECO:0000259" key="10">
    <source>
        <dbReference type="PROSITE" id="PS50162"/>
    </source>
</evidence>
<comment type="subcellular location">
    <subcellularLocation>
        <location evidence="1">Nucleus</location>
    </subcellularLocation>
</comment>
<evidence type="ECO:0000256" key="2">
    <source>
        <dbReference type="ARBA" id="ARBA00007095"/>
    </source>
</evidence>
<keyword evidence="5" id="KW-0067">ATP-binding</keyword>
<reference evidence="11" key="1">
    <citation type="journal article" date="2023" name="Insect Mol. Biol.">
        <title>Genome sequencing provides insights into the evolution of gene families encoding plant cell wall-degrading enzymes in longhorned beetles.</title>
        <authorList>
            <person name="Shin N.R."/>
            <person name="Okamura Y."/>
            <person name="Kirsch R."/>
            <person name="Pauchet Y."/>
        </authorList>
    </citation>
    <scope>NUCLEOTIDE SEQUENCE</scope>
    <source>
        <strain evidence="11">AMC_N1</strain>
    </source>
</reference>
<name>A0AAV8YU15_9CUCU</name>
<evidence type="ECO:0000256" key="6">
    <source>
        <dbReference type="ARBA" id="ARBA00023125"/>
    </source>
</evidence>
<dbReference type="GO" id="GO:0000724">
    <property type="term" value="P:double-strand break repair via homologous recombination"/>
    <property type="evidence" value="ECO:0007669"/>
    <property type="project" value="TreeGrafter"/>
</dbReference>
<dbReference type="AlphaFoldDB" id="A0AAV8YU15"/>
<protein>
    <recommendedName>
        <fullName evidence="10">RecA family profile 1 domain-containing protein</fullName>
    </recommendedName>
</protein>
<dbReference type="Pfam" id="PF21794">
    <property type="entry name" value="RAD51D_N"/>
    <property type="match status" value="1"/>
</dbReference>
<accession>A0AAV8YU15</accession>
<feature type="domain" description="RecA family profile 1" evidence="10">
    <location>
        <begin position="78"/>
        <end position="243"/>
    </location>
</feature>
<dbReference type="PANTHER" id="PTHR46457">
    <property type="entry name" value="DNA REPAIR PROTEIN RAD51 HOMOLOG 4"/>
    <property type="match status" value="1"/>
</dbReference>
<evidence type="ECO:0000256" key="8">
    <source>
        <dbReference type="ARBA" id="ARBA00023204"/>
    </source>
</evidence>
<evidence type="ECO:0000256" key="1">
    <source>
        <dbReference type="ARBA" id="ARBA00004123"/>
    </source>
</evidence>
<dbReference type="GO" id="GO:0140664">
    <property type="term" value="F:ATP-dependent DNA damage sensor activity"/>
    <property type="evidence" value="ECO:0007669"/>
    <property type="project" value="InterPro"/>
</dbReference>
<dbReference type="GO" id="GO:0000723">
    <property type="term" value="P:telomere maintenance"/>
    <property type="evidence" value="ECO:0007669"/>
    <property type="project" value="TreeGrafter"/>
</dbReference>
<evidence type="ECO:0000256" key="5">
    <source>
        <dbReference type="ARBA" id="ARBA00022840"/>
    </source>
</evidence>
<dbReference type="InterPro" id="IPR013632">
    <property type="entry name" value="Rad51_C"/>
</dbReference>
<dbReference type="GO" id="GO:0007131">
    <property type="term" value="P:reciprocal meiotic recombination"/>
    <property type="evidence" value="ECO:0007669"/>
    <property type="project" value="TreeGrafter"/>
</dbReference>
<dbReference type="GO" id="GO:0003697">
    <property type="term" value="F:single-stranded DNA binding"/>
    <property type="evidence" value="ECO:0007669"/>
    <property type="project" value="TreeGrafter"/>
</dbReference>
<evidence type="ECO:0000256" key="7">
    <source>
        <dbReference type="ARBA" id="ARBA00023172"/>
    </source>
</evidence>
<evidence type="ECO:0000256" key="9">
    <source>
        <dbReference type="ARBA" id="ARBA00023242"/>
    </source>
</evidence>
<gene>
    <name evidence="11" type="ORF">NQ318_009039</name>
</gene>
<dbReference type="GO" id="GO:0005524">
    <property type="term" value="F:ATP binding"/>
    <property type="evidence" value="ECO:0007669"/>
    <property type="project" value="UniProtKB-KW"/>
</dbReference>
<dbReference type="Proteomes" id="UP001162162">
    <property type="component" value="Unassembled WGS sequence"/>
</dbReference>
<dbReference type="GO" id="GO:0033063">
    <property type="term" value="C:Rad51B-Rad51C-Rad51D-XRCC2 complex"/>
    <property type="evidence" value="ECO:0007669"/>
    <property type="project" value="TreeGrafter"/>
</dbReference>
<dbReference type="GO" id="GO:0042148">
    <property type="term" value="P:DNA strand invasion"/>
    <property type="evidence" value="ECO:0007669"/>
    <property type="project" value="TreeGrafter"/>
</dbReference>
<comment type="caution">
    <text evidence="11">The sequence shown here is derived from an EMBL/GenBank/DDBJ whole genome shotgun (WGS) entry which is preliminary data.</text>
</comment>
<dbReference type="InterPro" id="IPR027417">
    <property type="entry name" value="P-loop_NTPase"/>
</dbReference>
<keyword evidence="7" id="KW-0233">DNA recombination</keyword>
<evidence type="ECO:0000256" key="4">
    <source>
        <dbReference type="ARBA" id="ARBA00022763"/>
    </source>
</evidence>
<dbReference type="CDD" id="cd19489">
    <property type="entry name" value="Rad51D"/>
    <property type="match status" value="1"/>
</dbReference>
<proteinExistence type="inferred from homology"/>
<keyword evidence="8" id="KW-0234">DNA repair</keyword>
<dbReference type="PROSITE" id="PS50162">
    <property type="entry name" value="RECA_2"/>
    <property type="match status" value="1"/>
</dbReference>
<dbReference type="InterPro" id="IPR048943">
    <property type="entry name" value="RAD51D_N"/>
</dbReference>
<evidence type="ECO:0000313" key="11">
    <source>
        <dbReference type="EMBL" id="KAJ8955146.1"/>
    </source>
</evidence>
<dbReference type="InterPro" id="IPR051988">
    <property type="entry name" value="HRR_RAD51_Paralog"/>
</dbReference>
<dbReference type="InterPro" id="IPR047323">
    <property type="entry name" value="Rad51D_C"/>
</dbReference>
<dbReference type="PANTHER" id="PTHR46457:SF1">
    <property type="entry name" value="DNA REPAIR PROTEIN RAD51 HOMOLOG 4"/>
    <property type="match status" value="1"/>
</dbReference>
<dbReference type="EMBL" id="JAPWTK010000040">
    <property type="protein sequence ID" value="KAJ8955146.1"/>
    <property type="molecule type" value="Genomic_DNA"/>
</dbReference>
<dbReference type="InterPro" id="IPR020588">
    <property type="entry name" value="RecA_ATP-bd"/>
</dbReference>
<keyword evidence="9" id="KW-0539">Nucleus</keyword>
<sequence length="312" mass="36150">MSRLSPNMHAILKADVIELLNSKQIYTVRDFIKTESRLLEKLANLTFRETLDVKNFLIKTYSAQPKNGFEYYKHILLHSAIIETGVKSIDGLLQGGLYTANIYEICGLPATGKTLFCLTLVKNVICNMKENIYYLDTKQDFSARKLKQMLDSVNDKQELVNVLNRTLFKTISTKQDLIRSLLQILDQLNERFNLRVVVIDSLPALYLQSSDHTENNSFLNYMTNILRFMTVEYNVVIVITNLITLWNEGSFKTQDEFKERVSCGKYWYNIPNVRLKFQKVSDKKCKVSLMKSVKIMPDVRECDIELTQVGIR</sequence>
<evidence type="ECO:0000313" key="12">
    <source>
        <dbReference type="Proteomes" id="UP001162162"/>
    </source>
</evidence>
<keyword evidence="12" id="KW-1185">Reference proteome</keyword>
<evidence type="ECO:0000256" key="3">
    <source>
        <dbReference type="ARBA" id="ARBA00022741"/>
    </source>
</evidence>